<name>A0A9N8Q062_CHRIL</name>
<keyword evidence="2" id="KW-1185">Reference proteome</keyword>
<reference evidence="1" key="1">
    <citation type="submission" date="2021-12" db="EMBL/GenBank/DDBJ databases">
        <authorList>
            <person name="King R."/>
        </authorList>
    </citation>
    <scope>NUCLEOTIDE SEQUENCE</scope>
</reference>
<sequence length="100" mass="11293">MSDSQPRRYDLVTYAVANTTLEAAVQRQMRTRSHALQRATMGCQRGAAARRTIVSRRPSAPPPLPAAARHRLFTSNAYTENDDESPLYNYFPPAQLCLWL</sequence>
<gene>
    <name evidence="1" type="ORF">CINC_LOCUS11538</name>
</gene>
<dbReference type="EMBL" id="LR824009">
    <property type="protein sequence ID" value="CAD0197254.1"/>
    <property type="molecule type" value="Genomic_DNA"/>
</dbReference>
<dbReference type="Proteomes" id="UP001154114">
    <property type="component" value="Chromosome 6"/>
</dbReference>
<evidence type="ECO:0000313" key="1">
    <source>
        <dbReference type="EMBL" id="CAD0197254.1"/>
    </source>
</evidence>
<evidence type="ECO:0000313" key="2">
    <source>
        <dbReference type="Proteomes" id="UP001154114"/>
    </source>
</evidence>
<dbReference type="AlphaFoldDB" id="A0A9N8Q062"/>
<accession>A0A9N8Q062</accession>
<proteinExistence type="predicted"/>
<protein>
    <submittedName>
        <fullName evidence="1">Uncharacterized protein</fullName>
    </submittedName>
</protein>
<organism evidence="1 2">
    <name type="scientific">Chrysodeixis includens</name>
    <name type="common">Soybean looper</name>
    <name type="synonym">Pseudoplusia includens</name>
    <dbReference type="NCBI Taxonomy" id="689277"/>
    <lineage>
        <taxon>Eukaryota</taxon>
        <taxon>Metazoa</taxon>
        <taxon>Ecdysozoa</taxon>
        <taxon>Arthropoda</taxon>
        <taxon>Hexapoda</taxon>
        <taxon>Insecta</taxon>
        <taxon>Pterygota</taxon>
        <taxon>Neoptera</taxon>
        <taxon>Endopterygota</taxon>
        <taxon>Lepidoptera</taxon>
        <taxon>Glossata</taxon>
        <taxon>Ditrysia</taxon>
        <taxon>Noctuoidea</taxon>
        <taxon>Noctuidae</taxon>
        <taxon>Plusiinae</taxon>
        <taxon>Chrysodeixis</taxon>
    </lineage>
</organism>